<evidence type="ECO:0000313" key="13">
    <source>
        <dbReference type="Proteomes" id="UP000594261"/>
    </source>
</evidence>
<keyword evidence="6" id="KW-0238">DNA-binding</keyword>
<proteinExistence type="predicted"/>
<accession>A0A7N2KQD8</accession>
<evidence type="ECO:0000256" key="5">
    <source>
        <dbReference type="ARBA" id="ARBA00023015"/>
    </source>
</evidence>
<evidence type="ECO:0000256" key="10">
    <source>
        <dbReference type="SAM" id="MobiDB-lite"/>
    </source>
</evidence>
<keyword evidence="5" id="KW-0805">Transcription regulation</keyword>
<keyword evidence="4" id="KW-0862">Zinc</keyword>
<evidence type="ECO:0000259" key="11">
    <source>
        <dbReference type="PROSITE" id="PS50808"/>
    </source>
</evidence>
<keyword evidence="2" id="KW-0479">Metal-binding</keyword>
<keyword evidence="3 9" id="KW-0863">Zinc-finger</keyword>
<dbReference type="GO" id="GO:0008270">
    <property type="term" value="F:zinc ion binding"/>
    <property type="evidence" value="ECO:0007669"/>
    <property type="project" value="UniProtKB-KW"/>
</dbReference>
<comment type="subcellular location">
    <subcellularLocation>
        <location evidence="1">Nucleus</location>
    </subcellularLocation>
</comment>
<name>A0A7N2KQD8_QUELO</name>
<protein>
    <recommendedName>
        <fullName evidence="11">BED-type domain-containing protein</fullName>
    </recommendedName>
</protein>
<feature type="region of interest" description="Disordered" evidence="10">
    <location>
        <begin position="24"/>
        <end position="53"/>
    </location>
</feature>
<evidence type="ECO:0000256" key="4">
    <source>
        <dbReference type="ARBA" id="ARBA00022833"/>
    </source>
</evidence>
<evidence type="ECO:0000256" key="6">
    <source>
        <dbReference type="ARBA" id="ARBA00023125"/>
    </source>
</evidence>
<dbReference type="GO" id="GO:0005634">
    <property type="term" value="C:nucleus"/>
    <property type="evidence" value="ECO:0007669"/>
    <property type="project" value="UniProtKB-SubCell"/>
</dbReference>
<dbReference type="SUPFAM" id="SSF53098">
    <property type="entry name" value="Ribonuclease H-like"/>
    <property type="match status" value="1"/>
</dbReference>
<dbReference type="InParanoid" id="A0A7N2KQD8"/>
<evidence type="ECO:0000313" key="12">
    <source>
        <dbReference type="EnsemblPlants" id="QL01p042188:mrna"/>
    </source>
</evidence>
<keyword evidence="8" id="KW-0539">Nucleus</keyword>
<keyword evidence="7" id="KW-0804">Transcription</keyword>
<feature type="domain" description="BED-type" evidence="11">
    <location>
        <begin position="52"/>
        <end position="108"/>
    </location>
</feature>
<evidence type="ECO:0000256" key="7">
    <source>
        <dbReference type="ARBA" id="ARBA00023163"/>
    </source>
</evidence>
<reference evidence="12" key="2">
    <citation type="submission" date="2021-01" db="UniProtKB">
        <authorList>
            <consortium name="EnsemblPlants"/>
        </authorList>
    </citation>
    <scope>IDENTIFICATION</scope>
</reference>
<dbReference type="SUPFAM" id="SSF57667">
    <property type="entry name" value="beta-beta-alpha zinc fingers"/>
    <property type="match status" value="1"/>
</dbReference>
<evidence type="ECO:0000256" key="1">
    <source>
        <dbReference type="ARBA" id="ARBA00004123"/>
    </source>
</evidence>
<dbReference type="AlphaFoldDB" id="A0A7N2KQD8"/>
<evidence type="ECO:0000256" key="9">
    <source>
        <dbReference type="PROSITE-ProRule" id="PRU00027"/>
    </source>
</evidence>
<organism evidence="12 13">
    <name type="scientific">Quercus lobata</name>
    <name type="common">Valley oak</name>
    <dbReference type="NCBI Taxonomy" id="97700"/>
    <lineage>
        <taxon>Eukaryota</taxon>
        <taxon>Viridiplantae</taxon>
        <taxon>Streptophyta</taxon>
        <taxon>Embryophyta</taxon>
        <taxon>Tracheophyta</taxon>
        <taxon>Spermatophyta</taxon>
        <taxon>Magnoliopsida</taxon>
        <taxon>eudicotyledons</taxon>
        <taxon>Gunneridae</taxon>
        <taxon>Pentapetalae</taxon>
        <taxon>rosids</taxon>
        <taxon>fabids</taxon>
        <taxon>Fagales</taxon>
        <taxon>Fagaceae</taxon>
        <taxon>Quercus</taxon>
    </lineage>
</organism>
<dbReference type="GO" id="GO:0046983">
    <property type="term" value="F:protein dimerization activity"/>
    <property type="evidence" value="ECO:0007669"/>
    <property type="project" value="InterPro"/>
</dbReference>
<dbReference type="InterPro" id="IPR036236">
    <property type="entry name" value="Znf_C2H2_sf"/>
</dbReference>
<evidence type="ECO:0000256" key="3">
    <source>
        <dbReference type="ARBA" id="ARBA00022771"/>
    </source>
</evidence>
<dbReference type="EMBL" id="LRBV02000001">
    <property type="status" value="NOT_ANNOTATED_CDS"/>
    <property type="molecule type" value="Genomic_DNA"/>
</dbReference>
<dbReference type="GO" id="GO:0003677">
    <property type="term" value="F:DNA binding"/>
    <property type="evidence" value="ECO:0007669"/>
    <property type="project" value="UniProtKB-KW"/>
</dbReference>
<dbReference type="Gramene" id="QL01p042188:mrna">
    <property type="protein sequence ID" value="QL01p042188:mrna"/>
    <property type="gene ID" value="QL01p042188"/>
</dbReference>
<evidence type="ECO:0000256" key="2">
    <source>
        <dbReference type="ARBA" id="ARBA00022723"/>
    </source>
</evidence>
<dbReference type="EnsemblPlants" id="QL01p042188:mrna">
    <property type="protein sequence ID" value="QL01p042188:mrna"/>
    <property type="gene ID" value="QL01p042188"/>
</dbReference>
<dbReference type="Pfam" id="PF05699">
    <property type="entry name" value="Dimer_Tnp_hAT"/>
    <property type="match status" value="1"/>
</dbReference>
<dbReference type="Pfam" id="PF02892">
    <property type="entry name" value="zf-BED"/>
    <property type="match status" value="1"/>
</dbReference>
<reference evidence="12 13" key="1">
    <citation type="journal article" date="2016" name="G3 (Bethesda)">
        <title>First Draft Assembly and Annotation of the Genome of a California Endemic Oak Quercus lobata Nee (Fagaceae).</title>
        <authorList>
            <person name="Sork V.L."/>
            <person name="Fitz-Gibbon S.T."/>
            <person name="Puiu D."/>
            <person name="Crepeau M."/>
            <person name="Gugger P.F."/>
            <person name="Sherman R."/>
            <person name="Stevens K."/>
            <person name="Langley C.H."/>
            <person name="Pellegrini M."/>
            <person name="Salzberg S.L."/>
        </authorList>
    </citation>
    <scope>NUCLEOTIDE SEQUENCE [LARGE SCALE GENOMIC DNA]</scope>
    <source>
        <strain evidence="12 13">cv. SW786</strain>
    </source>
</reference>
<dbReference type="PROSITE" id="PS50808">
    <property type="entry name" value="ZF_BED"/>
    <property type="match status" value="1"/>
</dbReference>
<dbReference type="Proteomes" id="UP000594261">
    <property type="component" value="Chromosome 1"/>
</dbReference>
<dbReference type="PANTHER" id="PTHR46481">
    <property type="entry name" value="ZINC FINGER BED DOMAIN-CONTAINING PROTEIN 4"/>
    <property type="match status" value="1"/>
</dbReference>
<dbReference type="OMA" id="FWYLELA"/>
<sequence length="261" mass="29937">MESDELIPIDIEYEGEDLDFEDELDEVAELPPPKKAKTKSKNKTNNEDKKRRRTSTVWRFFQMLPTKDEEKPTCKCKKCVKVYIAAGAYGTGNLKRHLKVCEKLFALFGEYVSNVSAPSISSEMAGQATQETEEQYANKGYLFMMQEFDSFHRMDMGRQAQKTQLELYLDEPRVDRNAKLDILAFWKGNEFWYLELAAMACDVLSIPVSTVASESTFSVEGRVIDQFKSALKPDVVEALVCSRDWLYADIGNVFFIYMLAE</sequence>
<dbReference type="SMART" id="SM00614">
    <property type="entry name" value="ZnF_BED"/>
    <property type="match status" value="1"/>
</dbReference>
<dbReference type="PANTHER" id="PTHR46481:SF6">
    <property type="entry name" value="ZINC FINGER BED DOMAIN-CONTAINING PROTEIN RICESLEEPER 2-LIKE"/>
    <property type="match status" value="1"/>
</dbReference>
<dbReference type="InterPro" id="IPR012337">
    <property type="entry name" value="RNaseH-like_sf"/>
</dbReference>
<dbReference type="InterPro" id="IPR003656">
    <property type="entry name" value="Znf_BED"/>
</dbReference>
<dbReference type="InterPro" id="IPR008906">
    <property type="entry name" value="HATC_C_dom"/>
</dbReference>
<evidence type="ECO:0000256" key="8">
    <source>
        <dbReference type="ARBA" id="ARBA00023242"/>
    </source>
</evidence>
<dbReference type="InterPro" id="IPR052035">
    <property type="entry name" value="ZnF_BED_domain_contain"/>
</dbReference>
<keyword evidence="13" id="KW-1185">Reference proteome</keyword>